<dbReference type="SUPFAM" id="SSF52058">
    <property type="entry name" value="L domain-like"/>
    <property type="match status" value="1"/>
</dbReference>
<dbReference type="Gene3D" id="3.80.10.10">
    <property type="entry name" value="Ribonuclease Inhibitor"/>
    <property type="match status" value="2"/>
</dbReference>
<accession>U5CSA8</accession>
<organism evidence="1 2">
    <name type="scientific">Amborella trichopoda</name>
    <dbReference type="NCBI Taxonomy" id="13333"/>
    <lineage>
        <taxon>Eukaryota</taxon>
        <taxon>Viridiplantae</taxon>
        <taxon>Streptophyta</taxon>
        <taxon>Embryophyta</taxon>
        <taxon>Tracheophyta</taxon>
        <taxon>Spermatophyta</taxon>
        <taxon>Magnoliopsida</taxon>
        <taxon>Amborellales</taxon>
        <taxon>Amborellaceae</taxon>
        <taxon>Amborella</taxon>
    </lineage>
</organism>
<gene>
    <name evidence="1" type="ORF">AMTR_s00030p00197730</name>
</gene>
<name>U5CSA8_AMBTC</name>
<dbReference type="eggNOG" id="ENOG502QUKN">
    <property type="taxonomic scope" value="Eukaryota"/>
</dbReference>
<dbReference type="Gramene" id="ERN16116">
    <property type="protein sequence ID" value="ERN16116"/>
    <property type="gene ID" value="AMTR_s00030p00197730"/>
</dbReference>
<keyword evidence="2" id="KW-1185">Reference proteome</keyword>
<sequence>MRYWLYVPSFHEEIPPDIGQLHVLKNLSLTNNGFTGSVPSSIQNVGALEWLHLSSNYLTGLDRLLNLRVLDLHQNQLSGGVDHALKLFCNAVYVDLRGNSFLGSIPWRMTFGSVSSAFALEYLNLSRNQHSGPVMYSDDIPLFNSLNVLDLSHNHLSGELSGFRFVYALEVLNLGSNRFSGSLPNELLRQGSLFLTDLDLSANNLSGPLGMITSTTLRILNLSSNLVSERSKTFTIGVLDPFISPIKDPAIGFKSQVTEVDIPMGVSPPRASEEENHGAFGDFSPNWLPGDLVCLDKTMFLTNEELSRAPAEVLGRSIHGTSYRAILDGGHSFTVKKSSRGKYQTYECCSYQGLLLGTRTA</sequence>
<dbReference type="STRING" id="13333.U5CSA8"/>
<dbReference type="PANTHER" id="PTHR48003">
    <property type="entry name" value="OS07G0626500 PROTEIN"/>
    <property type="match status" value="1"/>
</dbReference>
<dbReference type="Pfam" id="PF00560">
    <property type="entry name" value="LRR_1"/>
    <property type="match status" value="4"/>
</dbReference>
<evidence type="ECO:0000313" key="1">
    <source>
        <dbReference type="EMBL" id="ERN16116.1"/>
    </source>
</evidence>
<evidence type="ECO:0000313" key="2">
    <source>
        <dbReference type="Proteomes" id="UP000017836"/>
    </source>
</evidence>
<proteinExistence type="predicted"/>
<dbReference type="InterPro" id="IPR053059">
    <property type="entry name" value="Inactive_SerThr-Kinase_ABA"/>
</dbReference>
<dbReference type="InterPro" id="IPR001611">
    <property type="entry name" value="Leu-rich_rpt"/>
</dbReference>
<dbReference type="InterPro" id="IPR032675">
    <property type="entry name" value="LRR_dom_sf"/>
</dbReference>
<protein>
    <submittedName>
        <fullName evidence="1">Uncharacterized protein</fullName>
    </submittedName>
</protein>
<dbReference type="PANTHER" id="PTHR48003:SF4">
    <property type="entry name" value="LRR RECEPTOR-LIKE SERINE_THREONINE-PROTEIN KINASE GHR1"/>
    <property type="match status" value="1"/>
</dbReference>
<dbReference type="EMBL" id="KI392485">
    <property type="protein sequence ID" value="ERN16116.1"/>
    <property type="molecule type" value="Genomic_DNA"/>
</dbReference>
<dbReference type="Proteomes" id="UP000017836">
    <property type="component" value="Unassembled WGS sequence"/>
</dbReference>
<reference evidence="2" key="1">
    <citation type="journal article" date="2013" name="Science">
        <title>The Amborella genome and the evolution of flowering plants.</title>
        <authorList>
            <consortium name="Amborella Genome Project"/>
        </authorList>
    </citation>
    <scope>NUCLEOTIDE SEQUENCE [LARGE SCALE GENOMIC DNA]</scope>
</reference>
<dbReference type="HOGENOM" id="CLU_768026_0_0_1"/>
<dbReference type="PROSITE" id="PS51450">
    <property type="entry name" value="LRR"/>
    <property type="match status" value="1"/>
</dbReference>
<dbReference type="AlphaFoldDB" id="U5CSA8"/>